<dbReference type="PROSITE" id="PS50157">
    <property type="entry name" value="ZINC_FINGER_C2H2_2"/>
    <property type="match status" value="1"/>
</dbReference>
<keyword evidence="7" id="KW-0863">Zinc-finger</keyword>
<feature type="compositionally biased region" description="Basic and acidic residues" evidence="8">
    <location>
        <begin position="211"/>
        <end position="220"/>
    </location>
</feature>
<evidence type="ECO:0000256" key="7">
    <source>
        <dbReference type="PROSITE-ProRule" id="PRU00042"/>
    </source>
</evidence>
<feature type="region of interest" description="Disordered" evidence="8">
    <location>
        <begin position="359"/>
        <end position="432"/>
    </location>
</feature>
<evidence type="ECO:0000256" key="4">
    <source>
        <dbReference type="ARBA" id="ARBA00023125"/>
    </source>
</evidence>
<dbReference type="PANTHER" id="PTHR47416:SF8">
    <property type="entry name" value="BASIC-LEUCINE ZIPPER TRANSCRIPTION FACTOR E-RELATED"/>
    <property type="match status" value="1"/>
</dbReference>
<evidence type="ECO:0008006" key="12">
    <source>
        <dbReference type="Google" id="ProtNLM"/>
    </source>
</evidence>
<protein>
    <recommendedName>
        <fullName evidence="12">BZIP domain-containing protein</fullName>
    </recommendedName>
</protein>
<gene>
    <name evidence="11" type="ORF">ASTO00021_LOCUS17821</name>
</gene>
<dbReference type="InterPro" id="IPR004827">
    <property type="entry name" value="bZIP"/>
</dbReference>
<keyword evidence="6" id="KW-0539">Nucleus</keyword>
<evidence type="ECO:0000256" key="2">
    <source>
        <dbReference type="ARBA" id="ARBA00007163"/>
    </source>
</evidence>
<feature type="compositionally biased region" description="Polar residues" evidence="8">
    <location>
        <begin position="417"/>
        <end position="432"/>
    </location>
</feature>
<feature type="domain" description="C2H2-type" evidence="9">
    <location>
        <begin position="179"/>
        <end position="207"/>
    </location>
</feature>
<comment type="similarity">
    <text evidence="2">Belongs to the bZIP family.</text>
</comment>
<evidence type="ECO:0000259" key="9">
    <source>
        <dbReference type="PROSITE" id="PS50157"/>
    </source>
</evidence>
<sequence length="502" mass="55564">MYPSGLLNLVQAQMACNHQNAVNVGGDQQQFQHAQVHAQALQAALMAQQQQQLLMLQQQLYPVKNLQQQTAIPGGTAEKMKMNNTNPSFLSRVKQETEEKTEEKQSEAESGRTAARLARNRTTARLRRERKKQQAETLTKQVAELTFKLEALEGHLETLGPKAKKNILKGIESFGSAPVACVFCNQDFPKKEMLDKHVETHHAAELKARKMTEQQQKEEQNMEFDEQETDDQNLPLGGSRRASINDSRRKRRLERNAQSARLCRQRKKQYIESLRIRLPELRHRVEILRKLIPDADTILERKKAQVSNANVSVTPPLAELEKQLKNKKQPSEGENIGLTSSPIRSISLTFQPSGDTKVNIPRLSGWECSSRRGNPKSSGYESSGSNGSHGSSKHKSRIESKENNRGTSKRRRGSTSVDISSGSPSPISTMTSFGMSPTPFTLSSPLLSANAKAGLPFILGQQAKPAVVAGPKTTGKNSSHDDVYQAAFALSNLGPLAHPASK</sequence>
<comment type="subcellular location">
    <subcellularLocation>
        <location evidence="1">Nucleus</location>
    </subcellularLocation>
</comment>
<feature type="compositionally biased region" description="Acidic residues" evidence="8">
    <location>
        <begin position="221"/>
        <end position="231"/>
    </location>
</feature>
<dbReference type="SMART" id="SM00338">
    <property type="entry name" value="BRLZ"/>
    <property type="match status" value="2"/>
</dbReference>
<keyword evidence="7" id="KW-0862">Zinc</keyword>
<keyword evidence="4" id="KW-0238">DNA-binding</keyword>
<feature type="region of interest" description="Disordered" evidence="8">
    <location>
        <begin position="211"/>
        <end position="261"/>
    </location>
</feature>
<dbReference type="GO" id="GO:0005634">
    <property type="term" value="C:nucleus"/>
    <property type="evidence" value="ECO:0007669"/>
    <property type="project" value="UniProtKB-SubCell"/>
</dbReference>
<evidence type="ECO:0000256" key="1">
    <source>
        <dbReference type="ARBA" id="ARBA00004123"/>
    </source>
</evidence>
<evidence type="ECO:0000256" key="6">
    <source>
        <dbReference type="ARBA" id="ARBA00023242"/>
    </source>
</evidence>
<organism evidence="11">
    <name type="scientific">Aplanochytrium stocchinoi</name>
    <dbReference type="NCBI Taxonomy" id="215587"/>
    <lineage>
        <taxon>Eukaryota</taxon>
        <taxon>Sar</taxon>
        <taxon>Stramenopiles</taxon>
        <taxon>Bigyra</taxon>
        <taxon>Labyrinthulomycetes</taxon>
        <taxon>Thraustochytrida</taxon>
        <taxon>Thraustochytriidae</taxon>
        <taxon>Aplanochytrium</taxon>
    </lineage>
</organism>
<keyword evidence="3" id="KW-0805">Transcription regulation</keyword>
<reference evidence="11" key="1">
    <citation type="submission" date="2021-01" db="EMBL/GenBank/DDBJ databases">
        <authorList>
            <person name="Corre E."/>
            <person name="Pelletier E."/>
            <person name="Niang G."/>
            <person name="Scheremetjew M."/>
            <person name="Finn R."/>
            <person name="Kale V."/>
            <person name="Holt S."/>
            <person name="Cochrane G."/>
            <person name="Meng A."/>
            <person name="Brown T."/>
            <person name="Cohen L."/>
        </authorList>
    </citation>
    <scope>NUCLEOTIDE SEQUENCE</scope>
    <source>
        <strain evidence="11">GSBS06</strain>
    </source>
</reference>
<dbReference type="GO" id="GO:0003677">
    <property type="term" value="F:DNA binding"/>
    <property type="evidence" value="ECO:0007669"/>
    <property type="project" value="UniProtKB-KW"/>
</dbReference>
<dbReference type="CDD" id="cd14686">
    <property type="entry name" value="bZIP"/>
    <property type="match status" value="1"/>
</dbReference>
<keyword evidence="7" id="KW-0479">Metal-binding</keyword>
<dbReference type="GO" id="GO:0008270">
    <property type="term" value="F:zinc ion binding"/>
    <property type="evidence" value="ECO:0007669"/>
    <property type="project" value="UniProtKB-KW"/>
</dbReference>
<dbReference type="GO" id="GO:0003700">
    <property type="term" value="F:DNA-binding transcription factor activity"/>
    <property type="evidence" value="ECO:0007669"/>
    <property type="project" value="InterPro"/>
</dbReference>
<dbReference type="PROSITE" id="PS50217">
    <property type="entry name" value="BZIP"/>
    <property type="match status" value="1"/>
</dbReference>
<name>A0A7S3PR39_9STRA</name>
<feature type="region of interest" description="Disordered" evidence="8">
    <location>
        <begin position="74"/>
        <end position="135"/>
    </location>
</feature>
<feature type="compositionally biased region" description="Basic and acidic residues" evidence="8">
    <location>
        <begin position="93"/>
        <end position="110"/>
    </location>
</feature>
<accession>A0A7S3PR39</accession>
<dbReference type="EMBL" id="HBIN01023161">
    <property type="protein sequence ID" value="CAE0447857.1"/>
    <property type="molecule type" value="Transcribed_RNA"/>
</dbReference>
<dbReference type="InterPro" id="IPR046347">
    <property type="entry name" value="bZIP_sf"/>
</dbReference>
<dbReference type="Pfam" id="PF07716">
    <property type="entry name" value="bZIP_2"/>
    <property type="match status" value="1"/>
</dbReference>
<dbReference type="PROSITE" id="PS00028">
    <property type="entry name" value="ZINC_FINGER_C2H2_1"/>
    <property type="match status" value="1"/>
</dbReference>
<dbReference type="Gene3D" id="1.20.5.170">
    <property type="match status" value="2"/>
</dbReference>
<evidence type="ECO:0000256" key="8">
    <source>
        <dbReference type="SAM" id="MobiDB-lite"/>
    </source>
</evidence>
<evidence type="ECO:0000313" key="11">
    <source>
        <dbReference type="EMBL" id="CAE0447857.1"/>
    </source>
</evidence>
<evidence type="ECO:0000256" key="3">
    <source>
        <dbReference type="ARBA" id="ARBA00023015"/>
    </source>
</evidence>
<dbReference type="PANTHER" id="PTHR47416">
    <property type="entry name" value="BASIC-LEUCINE ZIPPER TRANSCRIPTION FACTOR F-RELATED"/>
    <property type="match status" value="1"/>
</dbReference>
<feature type="compositionally biased region" description="Basic residues" evidence="8">
    <location>
        <begin position="118"/>
        <end position="131"/>
    </location>
</feature>
<dbReference type="InterPro" id="IPR013087">
    <property type="entry name" value="Znf_C2H2_type"/>
</dbReference>
<feature type="compositionally biased region" description="Low complexity" evidence="8">
    <location>
        <begin position="376"/>
        <end position="390"/>
    </location>
</feature>
<feature type="domain" description="BZIP" evidence="10">
    <location>
        <begin position="246"/>
        <end position="292"/>
    </location>
</feature>
<evidence type="ECO:0000259" key="10">
    <source>
        <dbReference type="PROSITE" id="PS50217"/>
    </source>
</evidence>
<evidence type="ECO:0000256" key="5">
    <source>
        <dbReference type="ARBA" id="ARBA00023163"/>
    </source>
</evidence>
<dbReference type="AlphaFoldDB" id="A0A7S3PR39"/>
<proteinExistence type="inferred from homology"/>
<dbReference type="SUPFAM" id="SSF57959">
    <property type="entry name" value="Leucine zipper domain"/>
    <property type="match status" value="2"/>
</dbReference>
<keyword evidence="5" id="KW-0804">Transcription</keyword>